<protein>
    <submittedName>
        <fullName evidence="6">Site-specific recombinase XerD</fullName>
    </submittedName>
</protein>
<comment type="caution">
    <text evidence="6">The sequence shown here is derived from an EMBL/GenBank/DDBJ whole genome shotgun (WGS) entry which is preliminary data.</text>
</comment>
<dbReference type="InterPro" id="IPR002104">
    <property type="entry name" value="Integrase_catalytic"/>
</dbReference>
<dbReference type="InterPro" id="IPR010998">
    <property type="entry name" value="Integrase_recombinase_N"/>
</dbReference>
<organism evidence="6 7">
    <name type="scientific">Herbihabitans rhizosphaerae</name>
    <dbReference type="NCBI Taxonomy" id="1872711"/>
    <lineage>
        <taxon>Bacteria</taxon>
        <taxon>Bacillati</taxon>
        <taxon>Actinomycetota</taxon>
        <taxon>Actinomycetes</taxon>
        <taxon>Pseudonocardiales</taxon>
        <taxon>Pseudonocardiaceae</taxon>
        <taxon>Herbihabitans</taxon>
    </lineage>
</organism>
<name>A0A4Q7L359_9PSEU</name>
<evidence type="ECO:0000259" key="4">
    <source>
        <dbReference type="PROSITE" id="PS51898"/>
    </source>
</evidence>
<dbReference type="InterPro" id="IPR044068">
    <property type="entry name" value="CB"/>
</dbReference>
<keyword evidence="1 3" id="KW-0238">DNA-binding</keyword>
<evidence type="ECO:0000313" key="7">
    <source>
        <dbReference type="Proteomes" id="UP000294257"/>
    </source>
</evidence>
<dbReference type="GO" id="GO:0006310">
    <property type="term" value="P:DNA recombination"/>
    <property type="evidence" value="ECO:0007669"/>
    <property type="project" value="UniProtKB-KW"/>
</dbReference>
<dbReference type="SUPFAM" id="SSF56349">
    <property type="entry name" value="DNA breaking-rejoining enzymes"/>
    <property type="match status" value="1"/>
</dbReference>
<dbReference type="GO" id="GO:0003677">
    <property type="term" value="F:DNA binding"/>
    <property type="evidence" value="ECO:0007669"/>
    <property type="project" value="UniProtKB-UniRule"/>
</dbReference>
<dbReference type="EMBL" id="SGWQ01000002">
    <property type="protein sequence ID" value="RZS43576.1"/>
    <property type="molecule type" value="Genomic_DNA"/>
</dbReference>
<gene>
    <name evidence="6" type="ORF">EV193_102556</name>
</gene>
<dbReference type="OrthoDB" id="4137935at2"/>
<keyword evidence="2" id="KW-0233">DNA recombination</keyword>
<dbReference type="AlphaFoldDB" id="A0A4Q7L359"/>
<evidence type="ECO:0000256" key="2">
    <source>
        <dbReference type="ARBA" id="ARBA00023172"/>
    </source>
</evidence>
<dbReference type="Proteomes" id="UP000294257">
    <property type="component" value="Unassembled WGS sequence"/>
</dbReference>
<accession>A0A4Q7L359</accession>
<dbReference type="Gene3D" id="1.10.443.10">
    <property type="entry name" value="Intergrase catalytic core"/>
    <property type="match status" value="1"/>
</dbReference>
<sequence length="392" mass="44144">MAGSSEQKWEAPAVETSSALEVFDQFGLRRTEQAADLERQIAATVALLPVLPPPDPDDPYDPRTLTVRWLVDLADTSRRSYFLALADFLLWCRHVGRDPLLARRADTDAWKAQMTAQRWVDGELVRVKPAADTVCKRLSGLSSWYGYLQDNELAVLNPAARTKRPKRRKRSPYPTVDATELAMFLDGLVERAERLGEEAAWRDAAMFTLMFHTGLRIAPVLRARISDIGFESDGHQKYAVLHYVKKGGEADWVPLSEDVLRLLHRYWDVRARRAGIAVENLSGFVFVSTPHPRRPELTGGRQMVQSNVYDHFKVVARDIGVSTWETITLHSTRRTAGTIALANGASLQQVQDLLGHADPRTTRGYDAARHRLGTSPVHTIAQVISERRQHRV</sequence>
<dbReference type="InterPro" id="IPR011010">
    <property type="entry name" value="DNA_brk_join_enz"/>
</dbReference>
<reference evidence="6 7" key="1">
    <citation type="submission" date="2019-02" db="EMBL/GenBank/DDBJ databases">
        <title>Genomic Encyclopedia of Type Strains, Phase IV (KMG-IV): sequencing the most valuable type-strain genomes for metagenomic binning, comparative biology and taxonomic classification.</title>
        <authorList>
            <person name="Goeker M."/>
        </authorList>
    </citation>
    <scope>NUCLEOTIDE SEQUENCE [LARGE SCALE GENOMIC DNA]</scope>
    <source>
        <strain evidence="6 7">DSM 101727</strain>
    </source>
</reference>
<evidence type="ECO:0000256" key="3">
    <source>
        <dbReference type="PROSITE-ProRule" id="PRU01248"/>
    </source>
</evidence>
<dbReference type="PROSITE" id="PS51900">
    <property type="entry name" value="CB"/>
    <property type="match status" value="1"/>
</dbReference>
<evidence type="ECO:0000256" key="1">
    <source>
        <dbReference type="ARBA" id="ARBA00023125"/>
    </source>
</evidence>
<keyword evidence="7" id="KW-1185">Reference proteome</keyword>
<dbReference type="RefSeq" id="WP_130343400.1">
    <property type="nucleotide sequence ID" value="NZ_SGWQ01000002.1"/>
</dbReference>
<proteinExistence type="predicted"/>
<dbReference type="PROSITE" id="PS51898">
    <property type="entry name" value="TYR_RECOMBINASE"/>
    <property type="match status" value="1"/>
</dbReference>
<dbReference type="InterPro" id="IPR050090">
    <property type="entry name" value="Tyrosine_recombinase_XerCD"/>
</dbReference>
<dbReference type="Gene3D" id="1.10.150.130">
    <property type="match status" value="1"/>
</dbReference>
<evidence type="ECO:0000313" key="6">
    <source>
        <dbReference type="EMBL" id="RZS43576.1"/>
    </source>
</evidence>
<dbReference type="GO" id="GO:0015074">
    <property type="term" value="P:DNA integration"/>
    <property type="evidence" value="ECO:0007669"/>
    <property type="project" value="InterPro"/>
</dbReference>
<dbReference type="PANTHER" id="PTHR30349:SF81">
    <property type="entry name" value="TYROSINE RECOMBINASE XERC"/>
    <property type="match status" value="1"/>
</dbReference>
<feature type="domain" description="Tyr recombinase" evidence="4">
    <location>
        <begin position="169"/>
        <end position="384"/>
    </location>
</feature>
<dbReference type="InterPro" id="IPR013762">
    <property type="entry name" value="Integrase-like_cat_sf"/>
</dbReference>
<evidence type="ECO:0000259" key="5">
    <source>
        <dbReference type="PROSITE" id="PS51900"/>
    </source>
</evidence>
<dbReference type="Pfam" id="PF00589">
    <property type="entry name" value="Phage_integrase"/>
    <property type="match status" value="1"/>
</dbReference>
<feature type="domain" description="Core-binding (CB)" evidence="5">
    <location>
        <begin position="60"/>
        <end position="149"/>
    </location>
</feature>
<dbReference type="PANTHER" id="PTHR30349">
    <property type="entry name" value="PHAGE INTEGRASE-RELATED"/>
    <property type="match status" value="1"/>
</dbReference>
<dbReference type="CDD" id="cd00397">
    <property type="entry name" value="DNA_BRE_C"/>
    <property type="match status" value="1"/>
</dbReference>